<feature type="signal peptide" evidence="2">
    <location>
        <begin position="1"/>
        <end position="24"/>
    </location>
</feature>
<proteinExistence type="predicted"/>
<feature type="chain" id="PRO_5046357831" description="LTXXQ motif family protein" evidence="2">
    <location>
        <begin position="25"/>
        <end position="135"/>
    </location>
</feature>
<evidence type="ECO:0000256" key="2">
    <source>
        <dbReference type="SAM" id="SignalP"/>
    </source>
</evidence>
<feature type="compositionally biased region" description="Basic and acidic residues" evidence="1">
    <location>
        <begin position="102"/>
        <end position="135"/>
    </location>
</feature>
<keyword evidence="4" id="KW-1185">Reference proteome</keyword>
<keyword evidence="2" id="KW-0732">Signal</keyword>
<dbReference type="EMBL" id="JBGCUO010000001">
    <property type="protein sequence ID" value="MEY1662575.1"/>
    <property type="molecule type" value="Genomic_DNA"/>
</dbReference>
<dbReference type="RefSeq" id="WP_369455809.1">
    <property type="nucleotide sequence ID" value="NZ_JBGCUO010000001.1"/>
</dbReference>
<sequence>MKKITLLGLSLITAVGVAATTVHAAPQDGARDGHGRHHSSRMGHQQRGDLTARQLQHLDRAVELSDDQKAVLSELFERQKQEMATLRNQHRTEMLGQLRGDQQAKLEAHRAEQEQRQQQRRDGAAERRAERQANR</sequence>
<dbReference type="Proteomes" id="UP001562065">
    <property type="component" value="Unassembled WGS sequence"/>
</dbReference>
<evidence type="ECO:0000313" key="4">
    <source>
        <dbReference type="Proteomes" id="UP001562065"/>
    </source>
</evidence>
<feature type="region of interest" description="Disordered" evidence="1">
    <location>
        <begin position="89"/>
        <end position="135"/>
    </location>
</feature>
<organism evidence="3 4">
    <name type="scientific">Isoalcanivorax beigongshangi</name>
    <dbReference type="NCBI Taxonomy" id="3238810"/>
    <lineage>
        <taxon>Bacteria</taxon>
        <taxon>Pseudomonadati</taxon>
        <taxon>Pseudomonadota</taxon>
        <taxon>Gammaproteobacteria</taxon>
        <taxon>Oceanospirillales</taxon>
        <taxon>Alcanivoracaceae</taxon>
        <taxon>Isoalcanivorax</taxon>
    </lineage>
</organism>
<gene>
    <name evidence="3" type="ORF">AB5I84_10490</name>
</gene>
<comment type="caution">
    <text evidence="3">The sequence shown here is derived from an EMBL/GenBank/DDBJ whole genome shotgun (WGS) entry which is preliminary data.</text>
</comment>
<name>A0ABV4AIV6_9GAMM</name>
<evidence type="ECO:0000256" key="1">
    <source>
        <dbReference type="SAM" id="MobiDB-lite"/>
    </source>
</evidence>
<accession>A0ABV4AIV6</accession>
<evidence type="ECO:0000313" key="3">
    <source>
        <dbReference type="EMBL" id="MEY1662575.1"/>
    </source>
</evidence>
<feature type="region of interest" description="Disordered" evidence="1">
    <location>
        <begin position="26"/>
        <end position="55"/>
    </location>
</feature>
<evidence type="ECO:0008006" key="5">
    <source>
        <dbReference type="Google" id="ProtNLM"/>
    </source>
</evidence>
<reference evidence="3 4" key="1">
    <citation type="submission" date="2024-07" db="EMBL/GenBank/DDBJ databases">
        <authorList>
            <person name="Ren Q."/>
        </authorList>
    </citation>
    <scope>NUCLEOTIDE SEQUENCE [LARGE SCALE GENOMIC DNA]</scope>
    <source>
        <strain evidence="3 4">REN37</strain>
    </source>
</reference>
<protein>
    <recommendedName>
        <fullName evidence="5">LTXXQ motif family protein</fullName>
    </recommendedName>
</protein>